<feature type="chain" id="PRO_5039147662" evidence="1">
    <location>
        <begin position="28"/>
        <end position="52"/>
    </location>
</feature>
<reference evidence="2" key="2">
    <citation type="submission" date="2021-04" db="EMBL/GenBank/DDBJ databases">
        <authorList>
            <person name="Wen M.-L."/>
            <person name="Han X.-L."/>
            <person name="Xiong J."/>
        </authorList>
    </citation>
    <scope>NUCLEOTIDE SEQUENCE</scope>
    <source>
        <strain evidence="2">AGR0001</strain>
    </source>
</reference>
<name>A0A8B1NEX3_9ACTN</name>
<protein>
    <submittedName>
        <fullName evidence="2">Uncharacterized protein</fullName>
    </submittedName>
</protein>
<proteinExistence type="predicted"/>
<keyword evidence="3" id="KW-1185">Reference proteome</keyword>
<dbReference type="Proteomes" id="UP000009036">
    <property type="component" value="Chromosome"/>
</dbReference>
<keyword evidence="1" id="KW-0732">Signal</keyword>
<gene>
    <name evidence="2" type="ORF">SU9_000745</name>
</gene>
<reference evidence="2" key="1">
    <citation type="journal article" date="2012" name="J. Bacteriol.">
        <title>Genome Sequence of Streptomyces auratus Strain AGR0001, a Phoslactomycin-Producing Actinomycete.</title>
        <authorList>
            <person name="Han X."/>
            <person name="Li M."/>
            <person name="Ding Z."/>
            <person name="Zhao J."/>
            <person name="Ji K."/>
            <person name="Wen M."/>
            <person name="Lu T."/>
        </authorList>
    </citation>
    <scope>NUCLEOTIDE SEQUENCE</scope>
    <source>
        <strain evidence="2">AGR0001</strain>
    </source>
</reference>
<evidence type="ECO:0000256" key="1">
    <source>
        <dbReference type="SAM" id="SignalP"/>
    </source>
</evidence>
<sequence length="52" mass="5123">MKRSMRTAMVLCILLPLSAALAGTAVADPGIRGGVGALGKGSLLSLLTTVGL</sequence>
<dbReference type="EMBL" id="CP072931">
    <property type="protein sequence ID" value="QTZ90157.1"/>
    <property type="molecule type" value="Genomic_DNA"/>
</dbReference>
<organism evidence="2 3">
    <name type="scientific">Streptomyces auratus AGR0001</name>
    <dbReference type="NCBI Taxonomy" id="1160718"/>
    <lineage>
        <taxon>Bacteria</taxon>
        <taxon>Bacillati</taxon>
        <taxon>Actinomycetota</taxon>
        <taxon>Actinomycetes</taxon>
        <taxon>Kitasatosporales</taxon>
        <taxon>Streptomycetaceae</taxon>
        <taxon>Streptomyces</taxon>
    </lineage>
</organism>
<evidence type="ECO:0000313" key="3">
    <source>
        <dbReference type="Proteomes" id="UP000009036"/>
    </source>
</evidence>
<evidence type="ECO:0000313" key="2">
    <source>
        <dbReference type="EMBL" id="QTZ90157.1"/>
    </source>
</evidence>
<dbReference type="RefSeq" id="WP_159032194.1">
    <property type="nucleotide sequence ID" value="NZ_CP072931.1"/>
</dbReference>
<dbReference type="KEGG" id="sauh:SU9_000745"/>
<feature type="signal peptide" evidence="1">
    <location>
        <begin position="1"/>
        <end position="27"/>
    </location>
</feature>
<accession>A0A8B1NEX3</accession>
<dbReference type="AlphaFoldDB" id="A0A8B1NEX3"/>